<feature type="compositionally biased region" description="Basic and acidic residues" evidence="1">
    <location>
        <begin position="14"/>
        <end position="37"/>
    </location>
</feature>
<feature type="compositionally biased region" description="Polar residues" evidence="1">
    <location>
        <begin position="41"/>
        <end position="55"/>
    </location>
</feature>
<organism evidence="2 3">
    <name type="scientific">Metapseudomonas otitidis</name>
    <dbReference type="NCBI Taxonomy" id="319939"/>
    <lineage>
        <taxon>Bacteria</taxon>
        <taxon>Pseudomonadati</taxon>
        <taxon>Pseudomonadota</taxon>
        <taxon>Gammaproteobacteria</taxon>
        <taxon>Pseudomonadales</taxon>
        <taxon>Pseudomonadaceae</taxon>
        <taxon>Metapseudomonas</taxon>
    </lineage>
</organism>
<dbReference type="RefSeq" id="WP_172433380.1">
    <property type="nucleotide sequence ID" value="NZ_AP022642.1"/>
</dbReference>
<evidence type="ECO:0000313" key="2">
    <source>
        <dbReference type="EMBL" id="BCA28390.1"/>
    </source>
</evidence>
<reference evidence="2 3" key="1">
    <citation type="journal article" date="2020" name="Microbiol. Resour. Announc.">
        <title>Complete genome sequence of Pseudomonas otitidis strain MrB4, isolated from Lake Biwa in Japan.</title>
        <authorList>
            <person name="Miyazaki K."/>
            <person name="Hase E."/>
            <person name="Maruya T."/>
        </authorList>
    </citation>
    <scope>NUCLEOTIDE SEQUENCE [LARGE SCALE GENOMIC DNA]</scope>
    <source>
        <strain evidence="2 3">MrB4</strain>
    </source>
</reference>
<sequence>MKSQMQDQGNGKVNQDKADAKEKVGQHEKGQDAEKAKPAPQEQQYKAAQPKGTTR</sequence>
<protein>
    <submittedName>
        <fullName evidence="2">Uncharacterized protein</fullName>
    </submittedName>
</protein>
<name>A0A679GM99_9GAMM</name>
<dbReference type="Proteomes" id="UP000501237">
    <property type="component" value="Chromosome"/>
</dbReference>
<feature type="compositionally biased region" description="Polar residues" evidence="1">
    <location>
        <begin position="1"/>
        <end position="13"/>
    </location>
</feature>
<dbReference type="GeneID" id="57397588"/>
<proteinExistence type="predicted"/>
<feature type="region of interest" description="Disordered" evidence="1">
    <location>
        <begin position="1"/>
        <end position="55"/>
    </location>
</feature>
<dbReference type="EMBL" id="AP022642">
    <property type="protein sequence ID" value="BCA28390.1"/>
    <property type="molecule type" value="Genomic_DNA"/>
</dbReference>
<dbReference type="KEGG" id="poj:PtoMrB4_23670"/>
<gene>
    <name evidence="2" type="ORF">PtoMrB4_23670</name>
</gene>
<dbReference type="AlphaFoldDB" id="A0A679GM99"/>
<accession>A0A679GM99</accession>
<evidence type="ECO:0000256" key="1">
    <source>
        <dbReference type="SAM" id="MobiDB-lite"/>
    </source>
</evidence>
<evidence type="ECO:0000313" key="3">
    <source>
        <dbReference type="Proteomes" id="UP000501237"/>
    </source>
</evidence>